<keyword evidence="1" id="KW-1133">Transmembrane helix</keyword>
<evidence type="ECO:0000256" key="1">
    <source>
        <dbReference type="SAM" id="Phobius"/>
    </source>
</evidence>
<keyword evidence="1" id="KW-0472">Membrane</keyword>
<evidence type="ECO:0000313" key="2">
    <source>
        <dbReference type="EMBL" id="MBX06500.1"/>
    </source>
</evidence>
<protein>
    <submittedName>
        <fullName evidence="2">Uncharacterized protein</fullName>
    </submittedName>
</protein>
<organism evidence="2">
    <name type="scientific">Rhizophora mucronata</name>
    <name type="common">Asiatic mangrove</name>
    <dbReference type="NCBI Taxonomy" id="61149"/>
    <lineage>
        <taxon>Eukaryota</taxon>
        <taxon>Viridiplantae</taxon>
        <taxon>Streptophyta</taxon>
        <taxon>Embryophyta</taxon>
        <taxon>Tracheophyta</taxon>
        <taxon>Spermatophyta</taxon>
        <taxon>Magnoliopsida</taxon>
        <taxon>eudicotyledons</taxon>
        <taxon>Gunneridae</taxon>
        <taxon>Pentapetalae</taxon>
        <taxon>rosids</taxon>
        <taxon>fabids</taxon>
        <taxon>Malpighiales</taxon>
        <taxon>Rhizophoraceae</taxon>
        <taxon>Rhizophora</taxon>
    </lineage>
</organism>
<feature type="transmembrane region" description="Helical" evidence="1">
    <location>
        <begin position="76"/>
        <end position="93"/>
    </location>
</feature>
<proteinExistence type="predicted"/>
<name>A0A2P2KLD2_RHIMU</name>
<dbReference type="EMBL" id="GGEC01026017">
    <property type="protein sequence ID" value="MBX06501.1"/>
    <property type="molecule type" value="Transcribed_RNA"/>
</dbReference>
<dbReference type="AlphaFoldDB" id="A0A2P2KLD2"/>
<reference evidence="2" key="1">
    <citation type="submission" date="2018-02" db="EMBL/GenBank/DDBJ databases">
        <title>Rhizophora mucronata_Transcriptome.</title>
        <authorList>
            <person name="Meera S.P."/>
            <person name="Sreeshan A."/>
            <person name="Augustine A."/>
        </authorList>
    </citation>
    <scope>NUCLEOTIDE SEQUENCE</scope>
    <source>
        <tissue evidence="2">Leaf</tissue>
    </source>
</reference>
<feature type="transmembrane region" description="Helical" evidence="1">
    <location>
        <begin position="25"/>
        <end position="45"/>
    </location>
</feature>
<dbReference type="EMBL" id="GGEC01026016">
    <property type="protein sequence ID" value="MBX06500.1"/>
    <property type="molecule type" value="Transcribed_RNA"/>
</dbReference>
<sequence>MRPYMIVRNSKNLNPDTSPALTRKAIPRIYLCSFFLFVFLFSFGFSDTNINKNTRLPRIAKQILASTRECRKKRKGMLLLFRFFFLFFFFFNYKQ</sequence>
<accession>A0A2P2KLD2</accession>
<keyword evidence="1" id="KW-0812">Transmembrane</keyword>